<feature type="compositionally biased region" description="Polar residues" evidence="1">
    <location>
        <begin position="361"/>
        <end position="370"/>
    </location>
</feature>
<name>A0A915D9H6_9BILA</name>
<feature type="compositionally biased region" description="Low complexity" evidence="1">
    <location>
        <begin position="415"/>
        <end position="426"/>
    </location>
</feature>
<keyword evidence="2" id="KW-1185">Reference proteome</keyword>
<evidence type="ECO:0000256" key="1">
    <source>
        <dbReference type="SAM" id="MobiDB-lite"/>
    </source>
</evidence>
<feature type="region of interest" description="Disordered" evidence="1">
    <location>
        <begin position="348"/>
        <end position="375"/>
    </location>
</feature>
<feature type="region of interest" description="Disordered" evidence="1">
    <location>
        <begin position="240"/>
        <end position="306"/>
    </location>
</feature>
<reference evidence="3" key="1">
    <citation type="submission" date="2022-11" db="UniProtKB">
        <authorList>
            <consortium name="WormBaseParasite"/>
        </authorList>
    </citation>
    <scope>IDENTIFICATION</scope>
</reference>
<evidence type="ECO:0000313" key="3">
    <source>
        <dbReference type="WBParaSite" id="jg16976"/>
    </source>
</evidence>
<organism evidence="2 3">
    <name type="scientific">Ditylenchus dipsaci</name>
    <dbReference type="NCBI Taxonomy" id="166011"/>
    <lineage>
        <taxon>Eukaryota</taxon>
        <taxon>Metazoa</taxon>
        <taxon>Ecdysozoa</taxon>
        <taxon>Nematoda</taxon>
        <taxon>Chromadorea</taxon>
        <taxon>Rhabditida</taxon>
        <taxon>Tylenchina</taxon>
        <taxon>Tylenchomorpha</taxon>
        <taxon>Sphaerularioidea</taxon>
        <taxon>Anguinidae</taxon>
        <taxon>Anguininae</taxon>
        <taxon>Ditylenchus</taxon>
    </lineage>
</organism>
<evidence type="ECO:0000313" key="2">
    <source>
        <dbReference type="Proteomes" id="UP000887574"/>
    </source>
</evidence>
<protein>
    <submittedName>
        <fullName evidence="3">Uncharacterized protein</fullName>
    </submittedName>
</protein>
<feature type="compositionally biased region" description="Low complexity" evidence="1">
    <location>
        <begin position="274"/>
        <end position="291"/>
    </location>
</feature>
<feature type="compositionally biased region" description="Low complexity" evidence="1">
    <location>
        <begin position="245"/>
        <end position="259"/>
    </location>
</feature>
<proteinExistence type="predicted"/>
<feature type="compositionally biased region" description="Polar residues" evidence="1">
    <location>
        <begin position="427"/>
        <end position="440"/>
    </location>
</feature>
<sequence length="545" mass="61490">MTAQPEKKPMIRKLGQLNKSFSFLATVDSREKLEQFRCTYQMTPRKFHSDDQKLVYRCLKCEFRIVALKDDNDQQSFHVYANGQHNPFKHQVVPIKNVKKVQTSPIKRVQHQQQVQSNENGCETFRMHGVVWSLTGLANNEAEVQQMRCAEQSEPKTMETQGFLQFRCRLRLRQEKCQFKMLAIRQDLDGKYKVYIRGAHNHLVAPIVPKDVRSSNKKLRLMNKRDSVARTSNLPATFKTPEFVSSSTDSDLDSDVSISSEEHKKKRPKRIFIPDSQDSTTPSTSRTSTQPNKPQAKISNNDPPNELFSAATIRKEFSSLDLEKLSMEKRIELKNLLTSLKLIINPKPRRCRKNSKPNPLPQKNATLTTSDPPPLSAPVSVTAIVVESPAEPIGPIVPEEQVTVANCNDTSLFPSSSGAQGSSQMSFNQRLSAQPPTSSLELPIIASAPPPRHTGDTTQQQPATFPAQFPMETLTNRGQFGSQLMKHNFLTHSSTYLPNFVICPSCGYGTMPDTSNNASNNWDFCARCNQQLQSFHMQPNSSLWK</sequence>
<feature type="region of interest" description="Disordered" evidence="1">
    <location>
        <begin position="413"/>
        <end position="461"/>
    </location>
</feature>
<dbReference type="Proteomes" id="UP000887574">
    <property type="component" value="Unplaced"/>
</dbReference>
<dbReference type="AlphaFoldDB" id="A0A915D9H6"/>
<accession>A0A915D9H6</accession>
<dbReference type="WBParaSite" id="jg16976">
    <property type="protein sequence ID" value="jg16976"/>
    <property type="gene ID" value="jg16976"/>
</dbReference>